<proteinExistence type="predicted"/>
<dbReference type="CDD" id="cd00025">
    <property type="entry name" value="BPI1"/>
    <property type="match status" value="1"/>
</dbReference>
<dbReference type="InterPro" id="IPR001124">
    <property type="entry name" value="Lipid-bd_serum_glycop_C"/>
</dbReference>
<dbReference type="PIRSF" id="PIRSF037186">
    <property type="entry name" value="PLUNC_long_form"/>
    <property type="match status" value="1"/>
</dbReference>
<dbReference type="GO" id="GO:0070062">
    <property type="term" value="C:extracellular exosome"/>
    <property type="evidence" value="ECO:0007669"/>
    <property type="project" value="TreeGrafter"/>
</dbReference>
<feature type="chain" id="PRO_5034813209" evidence="1">
    <location>
        <begin position="22"/>
        <end position="475"/>
    </location>
</feature>
<dbReference type="PANTHER" id="PTHR47395">
    <property type="entry name" value="BPI FOLD-CONTAINING FAMILY B MEMBER 1"/>
    <property type="match status" value="1"/>
</dbReference>
<dbReference type="GO" id="GO:0002227">
    <property type="term" value="P:innate immune response in mucosa"/>
    <property type="evidence" value="ECO:0007669"/>
    <property type="project" value="TreeGrafter"/>
</dbReference>
<dbReference type="Gene3D" id="3.15.20.10">
    <property type="entry name" value="Bactericidal permeability-increasing protein, domain 2"/>
    <property type="match status" value="1"/>
</dbReference>
<dbReference type="RefSeq" id="XP_007932754.1">
    <property type="nucleotide sequence ID" value="XM_007934563.1"/>
</dbReference>
<dbReference type="OrthoDB" id="9833455at2759"/>
<dbReference type="Proteomes" id="UP000694850">
    <property type="component" value="Unplaced"/>
</dbReference>
<evidence type="ECO:0000313" key="4">
    <source>
        <dbReference type="RefSeq" id="XP_007932754.1"/>
    </source>
</evidence>
<dbReference type="Pfam" id="PF02886">
    <property type="entry name" value="LBP_BPI_CETP_C"/>
    <property type="match status" value="1"/>
</dbReference>
<name>A0A8B6ZAV3_ORYAF</name>
<dbReference type="AlphaFoldDB" id="A0A8B6ZAV3"/>
<dbReference type="SUPFAM" id="SSF55394">
    <property type="entry name" value="Bactericidal permeability-increasing protein, BPI"/>
    <property type="match status" value="2"/>
</dbReference>
<feature type="signal peptide" evidence="1">
    <location>
        <begin position="1"/>
        <end position="21"/>
    </location>
</feature>
<reference evidence="4" key="1">
    <citation type="submission" date="2025-08" db="UniProtKB">
        <authorList>
            <consortium name="RefSeq"/>
        </authorList>
    </citation>
    <scope>IDENTIFICATION</scope>
</reference>
<evidence type="ECO:0000313" key="3">
    <source>
        <dbReference type="Proteomes" id="UP000694850"/>
    </source>
</evidence>
<evidence type="ECO:0000256" key="1">
    <source>
        <dbReference type="SAM" id="SignalP"/>
    </source>
</evidence>
<organism evidence="3 4">
    <name type="scientific">Orycteropus afer afer</name>
    <dbReference type="NCBI Taxonomy" id="1230840"/>
    <lineage>
        <taxon>Eukaryota</taxon>
        <taxon>Metazoa</taxon>
        <taxon>Chordata</taxon>
        <taxon>Craniata</taxon>
        <taxon>Vertebrata</taxon>
        <taxon>Euteleostomi</taxon>
        <taxon>Mammalia</taxon>
        <taxon>Eutheria</taxon>
        <taxon>Afrotheria</taxon>
        <taxon>Tubulidentata</taxon>
        <taxon>Orycteropodidae</taxon>
        <taxon>Orycteropus</taxon>
    </lineage>
</organism>
<dbReference type="Gene3D" id="3.15.10.10">
    <property type="entry name" value="Bactericidal permeability-increasing protein, domain 1"/>
    <property type="match status" value="1"/>
</dbReference>
<gene>
    <name evidence="4" type="primary">BPIFB1</name>
</gene>
<dbReference type="GO" id="GO:0034144">
    <property type="term" value="P:negative regulation of toll-like receptor 4 signaling pathway"/>
    <property type="evidence" value="ECO:0007669"/>
    <property type="project" value="TreeGrafter"/>
</dbReference>
<evidence type="ECO:0000259" key="2">
    <source>
        <dbReference type="SMART" id="SM00328"/>
    </source>
</evidence>
<dbReference type="SMART" id="SM00328">
    <property type="entry name" value="BPI1"/>
    <property type="match status" value="1"/>
</dbReference>
<dbReference type="InterPro" id="IPR021193">
    <property type="entry name" value="Bpifb1"/>
</dbReference>
<sequence length="475" mass="51990">MAGPWTFTLICGLLVTTLVQATLSPPAVLNLGPEVIKEKLIQELKDHDAISILQQLPLFNALLKEPAGGIPLLGSLVNSILSYIIWLKVTSASILQPQVQPSARGQELVVKVPLDMVSGFNTPLVKTIVKIHMETEVQAIIQVESSRQGPTRLILSDCFNSQGSLRISLLDKLSFLVNSLANKVISFLVPALPELVKSQLCPVMEMAFKDMYADFLHLVKEPVALGFDHLEFDLLSSAIKNNVIQLNLNAKLLDSQGKVTNWFNDSIASQTVPTLDSAPFSFIVRHDVVDSAVGVLLPPEELAVLLDYVLPELARRLKSSIKVISEKAADQMGPTQIVKILTQDTPKLLLSEGNAKVAQLIMLEVFATNEVRRPFFTIGIEASSEAQFFTKDDRLMLNLNEISSDRIQLMNSGIGLFNPELLKDIVTEILFSVLLPNENGKLRSGVPITIVKALGFEAATWSLTKDALVLTPTSS</sequence>
<protein>
    <submittedName>
        <fullName evidence="4">BPI fold-containing family B member 1</fullName>
    </submittedName>
</protein>
<dbReference type="GO" id="GO:0008289">
    <property type="term" value="F:lipid binding"/>
    <property type="evidence" value="ECO:0007669"/>
    <property type="project" value="InterPro"/>
</dbReference>
<keyword evidence="1" id="KW-0732">Signal</keyword>
<dbReference type="InterPro" id="IPR017943">
    <property type="entry name" value="Bactericidal_perm-incr_a/b_dom"/>
</dbReference>
<dbReference type="GeneID" id="103191718"/>
<dbReference type="CTD" id="92747"/>
<dbReference type="Pfam" id="PF01273">
    <property type="entry name" value="LBP_BPI_CETP"/>
    <property type="match status" value="1"/>
</dbReference>
<dbReference type="PANTHER" id="PTHR47395:SF1">
    <property type="entry name" value="BPI FOLD-CONTAINING FAMILY B MEMBER 1"/>
    <property type="match status" value="1"/>
</dbReference>
<feature type="domain" description="Lipid-binding serum glycoprotein N-terminal" evidence="2">
    <location>
        <begin position="36"/>
        <end position="257"/>
    </location>
</feature>
<accession>A0A8B6ZAV3</accession>
<keyword evidence="3" id="KW-1185">Reference proteome</keyword>
<dbReference type="InterPro" id="IPR017942">
    <property type="entry name" value="Lipid-bd_serum_glycop_N"/>
</dbReference>